<evidence type="ECO:0000313" key="2">
    <source>
        <dbReference type="Proteomes" id="UP000228934"/>
    </source>
</evidence>
<proteinExistence type="predicted"/>
<keyword evidence="2" id="KW-1185">Reference proteome</keyword>
<dbReference type="AlphaFoldDB" id="A0A2G9QB64"/>
<accession>A0A2G9QB64</accession>
<protein>
    <submittedName>
        <fullName evidence="1">Uncharacterized protein</fullName>
    </submittedName>
</protein>
<evidence type="ECO:0000313" key="1">
    <source>
        <dbReference type="EMBL" id="PIO12755.1"/>
    </source>
</evidence>
<reference evidence="2" key="1">
    <citation type="journal article" date="2017" name="Nat. Commun.">
        <title>The North American bullfrog draft genome provides insight into hormonal regulation of long noncoding RNA.</title>
        <authorList>
            <person name="Hammond S.A."/>
            <person name="Warren R.L."/>
            <person name="Vandervalk B.P."/>
            <person name="Kucuk E."/>
            <person name="Khan H."/>
            <person name="Gibb E.A."/>
            <person name="Pandoh P."/>
            <person name="Kirk H."/>
            <person name="Zhao Y."/>
            <person name="Jones M."/>
            <person name="Mungall A.J."/>
            <person name="Coope R."/>
            <person name="Pleasance S."/>
            <person name="Moore R.A."/>
            <person name="Holt R.A."/>
            <person name="Round J.M."/>
            <person name="Ohora S."/>
            <person name="Walle B.V."/>
            <person name="Veldhoen N."/>
            <person name="Helbing C.C."/>
            <person name="Birol I."/>
        </authorList>
    </citation>
    <scope>NUCLEOTIDE SEQUENCE [LARGE SCALE GENOMIC DNA]</scope>
</reference>
<name>A0A2G9QB64_AQUCT</name>
<dbReference type="EMBL" id="KZ060141">
    <property type="protein sequence ID" value="PIO12755.1"/>
    <property type="molecule type" value="Genomic_DNA"/>
</dbReference>
<organism evidence="1 2">
    <name type="scientific">Aquarana catesbeiana</name>
    <name type="common">American bullfrog</name>
    <name type="synonym">Rana catesbeiana</name>
    <dbReference type="NCBI Taxonomy" id="8400"/>
    <lineage>
        <taxon>Eukaryota</taxon>
        <taxon>Metazoa</taxon>
        <taxon>Chordata</taxon>
        <taxon>Craniata</taxon>
        <taxon>Vertebrata</taxon>
        <taxon>Euteleostomi</taxon>
        <taxon>Amphibia</taxon>
        <taxon>Batrachia</taxon>
        <taxon>Anura</taxon>
        <taxon>Neobatrachia</taxon>
        <taxon>Ranoidea</taxon>
        <taxon>Ranidae</taxon>
        <taxon>Aquarana</taxon>
    </lineage>
</organism>
<dbReference type="Proteomes" id="UP000228934">
    <property type="component" value="Unassembled WGS sequence"/>
</dbReference>
<sequence length="64" mass="7480">MCTVKPKNVIQQICWFVQKPFSNAHVNVHRVKYFILSNVWLLLSMLNNSFCSKLVFTVTMGVIY</sequence>
<gene>
    <name evidence="1" type="ORF">AB205_0204100</name>
</gene>